<keyword evidence="4" id="KW-1185">Reference proteome</keyword>
<dbReference type="InterPro" id="IPR011006">
    <property type="entry name" value="CheY-like_superfamily"/>
</dbReference>
<dbReference type="InterPro" id="IPR051015">
    <property type="entry name" value="EvgA-like"/>
</dbReference>
<comment type="caution">
    <text evidence="3">The sequence shown here is derived from an EMBL/GenBank/DDBJ whole genome shotgun (WGS) entry which is preliminary data.</text>
</comment>
<dbReference type="PROSITE" id="PS50110">
    <property type="entry name" value="RESPONSE_REGULATORY"/>
    <property type="match status" value="1"/>
</dbReference>
<evidence type="ECO:0000256" key="1">
    <source>
        <dbReference type="PROSITE-ProRule" id="PRU00169"/>
    </source>
</evidence>
<evidence type="ECO:0000259" key="2">
    <source>
        <dbReference type="PROSITE" id="PS50110"/>
    </source>
</evidence>
<evidence type="ECO:0000313" key="3">
    <source>
        <dbReference type="EMBL" id="MFD2568571.1"/>
    </source>
</evidence>
<dbReference type="Proteomes" id="UP001597508">
    <property type="component" value="Unassembled WGS sequence"/>
</dbReference>
<accession>A0ABW5LWY2</accession>
<evidence type="ECO:0000313" key="4">
    <source>
        <dbReference type="Proteomes" id="UP001597508"/>
    </source>
</evidence>
<name>A0ABW5LWY2_9FLAO</name>
<dbReference type="Gene3D" id="3.40.50.2300">
    <property type="match status" value="1"/>
</dbReference>
<dbReference type="Pfam" id="PF00072">
    <property type="entry name" value="Response_reg"/>
    <property type="match status" value="1"/>
</dbReference>
<dbReference type="SMART" id="SM00448">
    <property type="entry name" value="REC"/>
    <property type="match status" value="1"/>
</dbReference>
<dbReference type="InterPro" id="IPR001789">
    <property type="entry name" value="Sig_transdc_resp-reg_receiver"/>
</dbReference>
<proteinExistence type="predicted"/>
<sequence length="221" mass="25576">MFKKVLIVDDHASINNDVFEMLSQEGITQIDKALYCDEAYLKVKKAIREEAPYDLIVTDLYFKKDHREREIASGKALVSKLRSEFADLSIIVYSQDDHFQTVRFLINECGANAFVCKSRESDKELPRALEKVFSGEEYLSKQIERALVERHDNEISEYDLHLMELISEGVSQSNISKQFRQSNIYPNSISSIEKRLNLLKDQFLAKNTTHLVSILKDHKLI</sequence>
<gene>
    <name evidence="3" type="ORF">ACFSRZ_14435</name>
</gene>
<protein>
    <submittedName>
        <fullName evidence="3">Response regulator</fullName>
    </submittedName>
</protein>
<dbReference type="PANTHER" id="PTHR45566:SF1">
    <property type="entry name" value="HTH-TYPE TRANSCRIPTIONAL REGULATOR YHJB-RELATED"/>
    <property type="match status" value="1"/>
</dbReference>
<dbReference type="SUPFAM" id="SSF52172">
    <property type="entry name" value="CheY-like"/>
    <property type="match status" value="1"/>
</dbReference>
<feature type="modified residue" description="4-aspartylphosphate" evidence="1">
    <location>
        <position position="59"/>
    </location>
</feature>
<dbReference type="PANTHER" id="PTHR45566">
    <property type="entry name" value="HTH-TYPE TRANSCRIPTIONAL REGULATOR YHJB-RELATED"/>
    <property type="match status" value="1"/>
</dbReference>
<keyword evidence="1" id="KW-0597">Phosphoprotein</keyword>
<organism evidence="3 4">
    <name type="scientific">Pseudotenacibaculum haliotis</name>
    <dbReference type="NCBI Taxonomy" id="1862138"/>
    <lineage>
        <taxon>Bacteria</taxon>
        <taxon>Pseudomonadati</taxon>
        <taxon>Bacteroidota</taxon>
        <taxon>Flavobacteriia</taxon>
        <taxon>Flavobacteriales</taxon>
        <taxon>Flavobacteriaceae</taxon>
        <taxon>Pseudotenacibaculum</taxon>
    </lineage>
</organism>
<reference evidence="4" key="1">
    <citation type="journal article" date="2019" name="Int. J. Syst. Evol. Microbiol.">
        <title>The Global Catalogue of Microorganisms (GCM) 10K type strain sequencing project: providing services to taxonomists for standard genome sequencing and annotation.</title>
        <authorList>
            <consortium name="The Broad Institute Genomics Platform"/>
            <consortium name="The Broad Institute Genome Sequencing Center for Infectious Disease"/>
            <person name="Wu L."/>
            <person name="Ma J."/>
        </authorList>
    </citation>
    <scope>NUCLEOTIDE SEQUENCE [LARGE SCALE GENOMIC DNA]</scope>
    <source>
        <strain evidence="4">KCTC 52127</strain>
    </source>
</reference>
<dbReference type="EMBL" id="JBHULH010000012">
    <property type="protein sequence ID" value="MFD2568571.1"/>
    <property type="molecule type" value="Genomic_DNA"/>
</dbReference>
<dbReference type="RefSeq" id="WP_379667280.1">
    <property type="nucleotide sequence ID" value="NZ_JBHULH010000012.1"/>
</dbReference>
<feature type="domain" description="Response regulatory" evidence="2">
    <location>
        <begin position="4"/>
        <end position="132"/>
    </location>
</feature>